<evidence type="ECO:0000256" key="1">
    <source>
        <dbReference type="SAM" id="Coils"/>
    </source>
</evidence>
<dbReference type="PANTHER" id="PTHR15732">
    <property type="entry name" value="PROTEIN MOONRAKER"/>
    <property type="match status" value="1"/>
</dbReference>
<feature type="region of interest" description="Disordered" evidence="2">
    <location>
        <begin position="897"/>
        <end position="926"/>
    </location>
</feature>
<proteinExistence type="predicted"/>
<protein>
    <submittedName>
        <fullName evidence="3">Protein moonraker</fullName>
    </submittedName>
</protein>
<feature type="compositionally biased region" description="Basic and acidic residues" evidence="2">
    <location>
        <begin position="437"/>
        <end position="470"/>
    </location>
</feature>
<dbReference type="GO" id="GO:0071539">
    <property type="term" value="P:protein localization to centrosome"/>
    <property type="evidence" value="ECO:0007669"/>
    <property type="project" value="TreeGrafter"/>
</dbReference>
<gene>
    <name evidence="3" type="ORF">LTLLF_149215</name>
</gene>
<feature type="region of interest" description="Disordered" evidence="2">
    <location>
        <begin position="661"/>
        <end position="693"/>
    </location>
</feature>
<feature type="compositionally biased region" description="Polar residues" evidence="2">
    <location>
        <begin position="483"/>
        <end position="504"/>
    </location>
</feature>
<dbReference type="EMBL" id="JAATJU010022200">
    <property type="protein sequence ID" value="KAH0511640.1"/>
    <property type="molecule type" value="Genomic_DNA"/>
</dbReference>
<dbReference type="InterPro" id="IPR031447">
    <property type="entry name" value="MNR"/>
</dbReference>
<feature type="region of interest" description="Disordered" evidence="2">
    <location>
        <begin position="142"/>
        <end position="161"/>
    </location>
</feature>
<keyword evidence="1" id="KW-0175">Coiled coil</keyword>
<organism evidence="3 4">
    <name type="scientific">Microtus ochrogaster</name>
    <name type="common">Prairie vole</name>
    <dbReference type="NCBI Taxonomy" id="79684"/>
    <lineage>
        <taxon>Eukaryota</taxon>
        <taxon>Metazoa</taxon>
        <taxon>Chordata</taxon>
        <taxon>Craniata</taxon>
        <taxon>Vertebrata</taxon>
        <taxon>Euteleostomi</taxon>
        <taxon>Mammalia</taxon>
        <taxon>Eutheria</taxon>
        <taxon>Euarchontoglires</taxon>
        <taxon>Glires</taxon>
        <taxon>Rodentia</taxon>
        <taxon>Myomorpha</taxon>
        <taxon>Muroidea</taxon>
        <taxon>Cricetidae</taxon>
        <taxon>Arvicolinae</taxon>
        <taxon>Microtus</taxon>
    </lineage>
</organism>
<dbReference type="AlphaFoldDB" id="A0A8J6GIP6"/>
<feature type="region of interest" description="Disordered" evidence="2">
    <location>
        <begin position="427"/>
        <end position="581"/>
    </location>
</feature>
<reference evidence="3" key="1">
    <citation type="submission" date="2020-03" db="EMBL/GenBank/DDBJ databases">
        <title>Studies in the Genomics of Life Span.</title>
        <authorList>
            <person name="Glass D."/>
        </authorList>
    </citation>
    <scope>NUCLEOTIDE SEQUENCE</scope>
    <source>
        <strain evidence="3">LTLLF</strain>
        <tissue evidence="3">Muscle</tissue>
    </source>
</reference>
<feature type="non-terminal residue" evidence="3">
    <location>
        <position position="1"/>
    </location>
</feature>
<dbReference type="PANTHER" id="PTHR15732:SF4">
    <property type="entry name" value="PROTEIN MOONRAKER"/>
    <property type="match status" value="1"/>
</dbReference>
<sequence>NQLQFNRNVPTHPSNLAVRYSCPHAIKIEKLKHSYNELYHCKDVDIRAGHDLSSSVSFSVISEERLSYAVHLAKRDVKRRQFEEHVKYHLRSQPHSSLKCVHAGVERKDSKSQDVCHCSHQPSKVDISSSGAKVYIYTSHPGRSDLTVPNSPPTHDPGLQPQPRIEEHKNLWEQKSLLEVQRLQKELSNCIHKIEAVTKKDRLEEVLDPDEEHRIRVRRQEQAVRCARMLYVLQQQVKEIQEELDKLSPHKIKHTKKSWAMSRLAAAHRGAIRALQMFVTQFTDRGEHPVPARCKELGSLIRQLSLCSAKLDTDPSVPDVVIDILQQIEALESLLEKKLSPKKVKKCFTEVRSRFPIGSQRILEKGPTILPKNERRPLVTKETFPQEFGRPSVAKRLLDDVCQPDVELPVTQRLENELGVVDEDTLPEAPFISDHGSGIKDETLTPEKTRAVRKKTAMEHVPFRKKDTSESARLQQGLHMSERNQPNQPYSKSRLQQTTVSSRLKMNRQPVKDRRAPWIPPNPTSPPASPKCAAWLKVKSSSRDAAKEQSLQQEDAPEESQLGGAAEQEATRLPWPDAESSKRLKELEDLEAKEVERMQKQRLEWLEAETSRRTKELDELKAEEMDRLQKLSVSATQLADKVEATVLERLKPLLIKAQRVNSSVETNSHLKDRLSPSSAAAASQPAEQASGVSYASRNVHQLDDCLEDAAHELRAMTQNKTLELETSATLGNRKDSPDLETMMLRMEEMEKYQETVRQRYNKIVYADPHLWMHEERNGQNNPTVSERPLAPHPIKITKKATPKDPAVNILLERPCNANSLDESVGTEEESERREARFPSAGEDLQQKGGRTPLFVPPRMRHSIGDYCSRFEQFLRIISHEAIGSFNPWLIAESSLDESVGTEEESERREARFPSAGEDLQQKGGRTPLFVPPRMRHSIGDYCSRFEQFLRIISHEAIGSFNPWLIAESFSDELVDEALGAVAAELQDVCEDYAEAVFTSEFLEAAA</sequence>
<feature type="coiled-coil region" evidence="1">
    <location>
        <begin position="584"/>
        <end position="623"/>
    </location>
</feature>
<dbReference type="Pfam" id="PF15718">
    <property type="entry name" value="MNR"/>
    <property type="match status" value="1"/>
</dbReference>
<name>A0A8J6GIP6_MICOH</name>
<comment type="caution">
    <text evidence="3">The sequence shown here is derived from an EMBL/GenBank/DDBJ whole genome shotgun (WGS) entry which is preliminary data.</text>
</comment>
<feature type="region of interest" description="Disordered" evidence="2">
    <location>
        <begin position="818"/>
        <end position="853"/>
    </location>
</feature>
<feature type="compositionally biased region" description="Pro residues" evidence="2">
    <location>
        <begin position="518"/>
        <end position="529"/>
    </location>
</feature>
<accession>A0A8J6GIP6</accession>
<dbReference type="GO" id="GO:0034451">
    <property type="term" value="C:centriolar satellite"/>
    <property type="evidence" value="ECO:0007669"/>
    <property type="project" value="TreeGrafter"/>
</dbReference>
<feature type="compositionally biased region" description="Low complexity" evidence="2">
    <location>
        <begin position="675"/>
        <end position="690"/>
    </location>
</feature>
<dbReference type="Proteomes" id="UP000710432">
    <property type="component" value="Unassembled WGS sequence"/>
</dbReference>
<evidence type="ECO:0000256" key="2">
    <source>
        <dbReference type="SAM" id="MobiDB-lite"/>
    </source>
</evidence>
<evidence type="ECO:0000313" key="4">
    <source>
        <dbReference type="Proteomes" id="UP000710432"/>
    </source>
</evidence>
<dbReference type="GO" id="GO:0007099">
    <property type="term" value="P:centriole replication"/>
    <property type="evidence" value="ECO:0007669"/>
    <property type="project" value="InterPro"/>
</dbReference>
<evidence type="ECO:0000313" key="3">
    <source>
        <dbReference type="EMBL" id="KAH0511640.1"/>
    </source>
</evidence>